<sequence>MTKETSSKTRKPKRGQTREALMAAALDLVVKKAPFSSLSLREVTKRAGVVPTAFYRHFPDMSALGLTLLDESFRTLRQMMRQVRQDQVPGENMLRGSVETYFNYVRENRAHFLFVAKELFGGTPTMRNAIRREIRMFTNELAMDMARFPFLNHFSSEDLQMMAALVVNNVTALTQEMLELEENDEFGQQQVLVAAEKQLRLVFLGVTQWKSSPVTT</sequence>
<organism evidence="6 7">
    <name type="scientific">Alcanivorax nanhaiticus</name>
    <dbReference type="NCBI Taxonomy" id="1177154"/>
    <lineage>
        <taxon>Bacteria</taxon>
        <taxon>Pseudomonadati</taxon>
        <taxon>Pseudomonadota</taxon>
        <taxon>Gammaproteobacteria</taxon>
        <taxon>Oceanospirillales</taxon>
        <taxon>Alcanivoracaceae</taxon>
        <taxon>Alcanivorax</taxon>
    </lineage>
</organism>
<dbReference type="EMBL" id="ARXV01000021">
    <property type="protein sequence ID" value="KGD63186.1"/>
    <property type="molecule type" value="Genomic_DNA"/>
</dbReference>
<dbReference type="Gene3D" id="1.10.357.10">
    <property type="entry name" value="Tetracycline Repressor, domain 2"/>
    <property type="match status" value="1"/>
</dbReference>
<dbReference type="Pfam" id="PF00440">
    <property type="entry name" value="TetR_N"/>
    <property type="match status" value="1"/>
</dbReference>
<dbReference type="InterPro" id="IPR054129">
    <property type="entry name" value="DesT_TetR_C"/>
</dbReference>
<protein>
    <submittedName>
        <fullName evidence="6">TetR family transcriptional regulator</fullName>
    </submittedName>
</protein>
<dbReference type="PANTHER" id="PTHR47752:SF1">
    <property type="entry name" value="HTH-TYPE TRANSCRIPTIONAL REPRESSOR FABR"/>
    <property type="match status" value="1"/>
</dbReference>
<dbReference type="Proteomes" id="UP000029444">
    <property type="component" value="Unassembled WGS sequence"/>
</dbReference>
<dbReference type="eggNOG" id="COG1309">
    <property type="taxonomic scope" value="Bacteria"/>
</dbReference>
<feature type="domain" description="HTH tetR-type" evidence="5">
    <location>
        <begin position="15"/>
        <end position="76"/>
    </location>
</feature>
<dbReference type="STRING" id="1177154.Y5S_03565"/>
<evidence type="ECO:0000256" key="4">
    <source>
        <dbReference type="PROSITE-ProRule" id="PRU00335"/>
    </source>
</evidence>
<dbReference type="SUPFAM" id="SSF46689">
    <property type="entry name" value="Homeodomain-like"/>
    <property type="match status" value="1"/>
</dbReference>
<dbReference type="InterPro" id="IPR009057">
    <property type="entry name" value="Homeodomain-like_sf"/>
</dbReference>
<reference evidence="6 7" key="1">
    <citation type="submission" date="2012-09" db="EMBL/GenBank/DDBJ databases">
        <title>Genome Sequence of alkane-degrading Bacterium Alcanivorax sp. 19-m-6.</title>
        <authorList>
            <person name="Lai Q."/>
            <person name="Shao Z."/>
        </authorList>
    </citation>
    <scope>NUCLEOTIDE SEQUENCE [LARGE SCALE GENOMIC DNA]</scope>
    <source>
        <strain evidence="6 7">19-m-6</strain>
    </source>
</reference>
<evidence type="ECO:0000256" key="3">
    <source>
        <dbReference type="ARBA" id="ARBA00023163"/>
    </source>
</evidence>
<feature type="DNA-binding region" description="H-T-H motif" evidence="4">
    <location>
        <begin position="39"/>
        <end position="58"/>
    </location>
</feature>
<keyword evidence="1" id="KW-0805">Transcription regulation</keyword>
<evidence type="ECO:0000256" key="1">
    <source>
        <dbReference type="ARBA" id="ARBA00023015"/>
    </source>
</evidence>
<name>A0A095SEZ9_9GAMM</name>
<evidence type="ECO:0000256" key="2">
    <source>
        <dbReference type="ARBA" id="ARBA00023125"/>
    </source>
</evidence>
<accession>A0A095SEZ9</accession>
<proteinExistence type="predicted"/>
<dbReference type="RefSeq" id="WP_035235008.1">
    <property type="nucleotide sequence ID" value="NZ_ARXV01000021.1"/>
</dbReference>
<comment type="caution">
    <text evidence="6">The sequence shown here is derived from an EMBL/GenBank/DDBJ whole genome shotgun (WGS) entry which is preliminary data.</text>
</comment>
<dbReference type="PROSITE" id="PS50977">
    <property type="entry name" value="HTH_TETR_2"/>
    <property type="match status" value="1"/>
</dbReference>
<dbReference type="GO" id="GO:0003677">
    <property type="term" value="F:DNA binding"/>
    <property type="evidence" value="ECO:0007669"/>
    <property type="project" value="UniProtKB-UniRule"/>
</dbReference>
<keyword evidence="7" id="KW-1185">Reference proteome</keyword>
<keyword evidence="2 4" id="KW-0238">DNA-binding</keyword>
<dbReference type="Gene3D" id="1.10.10.60">
    <property type="entry name" value="Homeodomain-like"/>
    <property type="match status" value="1"/>
</dbReference>
<dbReference type="PATRIC" id="fig|1177154.3.peg.3575"/>
<dbReference type="Pfam" id="PF21943">
    <property type="entry name" value="TetR_C_46"/>
    <property type="match status" value="1"/>
</dbReference>
<gene>
    <name evidence="6" type="ORF">Y5S_03565</name>
</gene>
<dbReference type="InterPro" id="IPR050692">
    <property type="entry name" value="HTH_transcr_repressor_FabR"/>
</dbReference>
<dbReference type="OrthoDB" id="8617654at2"/>
<dbReference type="AlphaFoldDB" id="A0A095SEZ9"/>
<keyword evidence="3" id="KW-0804">Transcription</keyword>
<evidence type="ECO:0000313" key="6">
    <source>
        <dbReference type="EMBL" id="KGD63186.1"/>
    </source>
</evidence>
<evidence type="ECO:0000313" key="7">
    <source>
        <dbReference type="Proteomes" id="UP000029444"/>
    </source>
</evidence>
<evidence type="ECO:0000259" key="5">
    <source>
        <dbReference type="PROSITE" id="PS50977"/>
    </source>
</evidence>
<dbReference type="InterPro" id="IPR001647">
    <property type="entry name" value="HTH_TetR"/>
</dbReference>
<dbReference type="PANTHER" id="PTHR47752">
    <property type="entry name" value="HTH-TYPE TRANSCRIPTIONAL REPRESSOR FABR"/>
    <property type="match status" value="1"/>
</dbReference>